<name>A0A8J8KD97_9BACI</name>
<keyword evidence="4" id="KW-1185">Reference proteome</keyword>
<dbReference type="RefSeq" id="WP_173732649.1">
    <property type="nucleotide sequence ID" value="NZ_JABTTE010000065.1"/>
</dbReference>
<proteinExistence type="predicted"/>
<dbReference type="InterPro" id="IPR008490">
    <property type="entry name" value="Transposase_InsH_N"/>
</dbReference>
<dbReference type="Pfam" id="PF05598">
    <property type="entry name" value="DUF772"/>
    <property type="match status" value="1"/>
</dbReference>
<feature type="compositionally biased region" description="Polar residues" evidence="1">
    <location>
        <begin position="160"/>
        <end position="170"/>
    </location>
</feature>
<dbReference type="EMBL" id="JABTTE010000065">
    <property type="protein sequence ID" value="NSL53377.1"/>
    <property type="molecule type" value="Genomic_DNA"/>
</dbReference>
<evidence type="ECO:0000259" key="2">
    <source>
        <dbReference type="Pfam" id="PF05598"/>
    </source>
</evidence>
<sequence length="265" mass="30672">MYRETEKQLTFSDDFFLPFGGKLNKNNRWVILADMIPWWKAEEKYSQAFKDSNKGEQAFSIRVALGSLIIKERLGLSDRETVHQITENPYLQYFIGLPSFQEEAPFHHSMMTHFRKRLGSDIINEVNEWIVMEEQKNEKDDDGDDHPTPPASPCPKSEENVNQSDTDAYDTSANKGKLLLDATCAPADIAYPTDLDLLNEAREKLEHIIDVLHEPLKGDKRKPRTYRQRARKDYLAVSKQRKVSGKKLRKAIGKQLDYIKRDLNS</sequence>
<protein>
    <submittedName>
        <fullName evidence="3">Transposase</fullName>
    </submittedName>
</protein>
<evidence type="ECO:0000313" key="3">
    <source>
        <dbReference type="EMBL" id="NSL53377.1"/>
    </source>
</evidence>
<feature type="non-terminal residue" evidence="3">
    <location>
        <position position="265"/>
    </location>
</feature>
<organism evidence="3 4">
    <name type="scientific">Calidifontibacillus erzurumensis</name>
    <dbReference type="NCBI Taxonomy" id="2741433"/>
    <lineage>
        <taxon>Bacteria</taxon>
        <taxon>Bacillati</taxon>
        <taxon>Bacillota</taxon>
        <taxon>Bacilli</taxon>
        <taxon>Bacillales</taxon>
        <taxon>Bacillaceae</taxon>
        <taxon>Calidifontibacillus/Schinkia group</taxon>
        <taxon>Calidifontibacillus</taxon>
    </lineage>
</organism>
<dbReference type="Proteomes" id="UP000625804">
    <property type="component" value="Unassembled WGS sequence"/>
</dbReference>
<dbReference type="PANTHER" id="PTHR33803:SF3">
    <property type="entry name" value="BLL1974 PROTEIN"/>
    <property type="match status" value="1"/>
</dbReference>
<feature type="region of interest" description="Disordered" evidence="1">
    <location>
        <begin position="136"/>
        <end position="170"/>
    </location>
</feature>
<evidence type="ECO:0000313" key="4">
    <source>
        <dbReference type="Proteomes" id="UP000625804"/>
    </source>
</evidence>
<evidence type="ECO:0000256" key="1">
    <source>
        <dbReference type="SAM" id="MobiDB-lite"/>
    </source>
</evidence>
<feature type="domain" description="Transposase InsH N-terminal" evidence="2">
    <location>
        <begin position="22"/>
        <end position="117"/>
    </location>
</feature>
<dbReference type="PANTHER" id="PTHR33803">
    <property type="entry name" value="IS1478 TRANSPOSASE"/>
    <property type="match status" value="1"/>
</dbReference>
<reference evidence="3" key="1">
    <citation type="submission" date="2020-06" db="EMBL/GenBank/DDBJ databases">
        <title>A novel thermopfilic bacterium from Erzurum, Turkey.</title>
        <authorList>
            <person name="Adiguzel A."/>
            <person name="Ay H."/>
            <person name="Baltaci M.O."/>
        </authorList>
    </citation>
    <scope>NUCLEOTIDE SEQUENCE</scope>
    <source>
        <strain evidence="3">P2</strain>
    </source>
</reference>
<comment type="caution">
    <text evidence="3">The sequence shown here is derived from an EMBL/GenBank/DDBJ whole genome shotgun (WGS) entry which is preliminary data.</text>
</comment>
<dbReference type="AlphaFoldDB" id="A0A8J8KD97"/>
<accession>A0A8J8KD97</accession>
<gene>
    <name evidence="3" type="ORF">HR057_16800</name>
</gene>